<protein>
    <submittedName>
        <fullName evidence="1">Uncharacterized protein</fullName>
    </submittedName>
</protein>
<name>A0A1I2M0Y4_9BACI</name>
<dbReference type="Proteomes" id="UP000198897">
    <property type="component" value="Unassembled WGS sequence"/>
</dbReference>
<accession>A0A1I2M0Y4</accession>
<dbReference type="EMBL" id="FOOG01000011">
    <property type="protein sequence ID" value="SFF85113.1"/>
    <property type="molecule type" value="Genomic_DNA"/>
</dbReference>
<evidence type="ECO:0000313" key="1">
    <source>
        <dbReference type="EMBL" id="SFF85113.1"/>
    </source>
</evidence>
<proteinExistence type="predicted"/>
<keyword evidence="2" id="KW-1185">Reference proteome</keyword>
<reference evidence="2" key="1">
    <citation type="submission" date="2016-10" db="EMBL/GenBank/DDBJ databases">
        <authorList>
            <person name="Varghese N."/>
            <person name="Submissions S."/>
        </authorList>
    </citation>
    <scope>NUCLEOTIDE SEQUENCE [LARGE SCALE GENOMIC DNA]</scope>
    <source>
        <strain evidence="2">FP5</strain>
    </source>
</reference>
<dbReference type="AlphaFoldDB" id="A0A1I2M0Y4"/>
<organism evidence="1 2">
    <name type="scientific">Halobacillus alkaliphilus</name>
    <dbReference type="NCBI Taxonomy" id="396056"/>
    <lineage>
        <taxon>Bacteria</taxon>
        <taxon>Bacillati</taxon>
        <taxon>Bacillota</taxon>
        <taxon>Bacilli</taxon>
        <taxon>Bacillales</taxon>
        <taxon>Bacillaceae</taxon>
        <taxon>Halobacillus</taxon>
    </lineage>
</organism>
<feature type="non-terminal residue" evidence="1">
    <location>
        <position position="50"/>
    </location>
</feature>
<gene>
    <name evidence="1" type="ORF">SAMN05216353_1111</name>
</gene>
<evidence type="ECO:0000313" key="2">
    <source>
        <dbReference type="Proteomes" id="UP000198897"/>
    </source>
</evidence>
<sequence length="50" mass="5618">MDLNKHLRSMAQAITETLGDHSLRQTAKETGFLKRSSKLKPEAFLSLCTL</sequence>